<gene>
    <name evidence="2" type="ORF">EJ08DRAFT_194742</name>
</gene>
<dbReference type="EMBL" id="MU007033">
    <property type="protein sequence ID" value="KAF2431273.1"/>
    <property type="molecule type" value="Genomic_DNA"/>
</dbReference>
<keyword evidence="3" id="KW-1185">Reference proteome</keyword>
<accession>A0A9P4TZT8</accession>
<feature type="compositionally biased region" description="Basic residues" evidence="1">
    <location>
        <begin position="45"/>
        <end position="56"/>
    </location>
</feature>
<feature type="region of interest" description="Disordered" evidence="1">
    <location>
        <begin position="35"/>
        <end position="61"/>
    </location>
</feature>
<dbReference type="Proteomes" id="UP000800235">
    <property type="component" value="Unassembled WGS sequence"/>
</dbReference>
<comment type="caution">
    <text evidence="2">The sequence shown here is derived from an EMBL/GenBank/DDBJ whole genome shotgun (WGS) entry which is preliminary data.</text>
</comment>
<evidence type="ECO:0000313" key="3">
    <source>
        <dbReference type="Proteomes" id="UP000800235"/>
    </source>
</evidence>
<name>A0A9P4TZT8_9PEZI</name>
<evidence type="ECO:0000313" key="2">
    <source>
        <dbReference type="EMBL" id="KAF2431273.1"/>
    </source>
</evidence>
<reference evidence="2" key="1">
    <citation type="journal article" date="2020" name="Stud. Mycol.">
        <title>101 Dothideomycetes genomes: a test case for predicting lifestyles and emergence of pathogens.</title>
        <authorList>
            <person name="Haridas S."/>
            <person name="Albert R."/>
            <person name="Binder M."/>
            <person name="Bloem J."/>
            <person name="Labutti K."/>
            <person name="Salamov A."/>
            <person name="Andreopoulos B."/>
            <person name="Baker S."/>
            <person name="Barry K."/>
            <person name="Bills G."/>
            <person name="Bluhm B."/>
            <person name="Cannon C."/>
            <person name="Castanera R."/>
            <person name="Culley D."/>
            <person name="Daum C."/>
            <person name="Ezra D."/>
            <person name="Gonzalez J."/>
            <person name="Henrissat B."/>
            <person name="Kuo A."/>
            <person name="Liang C."/>
            <person name="Lipzen A."/>
            <person name="Lutzoni F."/>
            <person name="Magnuson J."/>
            <person name="Mondo S."/>
            <person name="Nolan M."/>
            <person name="Ohm R."/>
            <person name="Pangilinan J."/>
            <person name="Park H.-J."/>
            <person name="Ramirez L."/>
            <person name="Alfaro M."/>
            <person name="Sun H."/>
            <person name="Tritt A."/>
            <person name="Yoshinaga Y."/>
            <person name="Zwiers L.-H."/>
            <person name="Turgeon B."/>
            <person name="Goodwin S."/>
            <person name="Spatafora J."/>
            <person name="Crous P."/>
            <person name="Grigoriev I."/>
        </authorList>
    </citation>
    <scope>NUCLEOTIDE SEQUENCE</scope>
    <source>
        <strain evidence="2">CBS 130266</strain>
    </source>
</reference>
<organism evidence="2 3">
    <name type="scientific">Tothia fuscella</name>
    <dbReference type="NCBI Taxonomy" id="1048955"/>
    <lineage>
        <taxon>Eukaryota</taxon>
        <taxon>Fungi</taxon>
        <taxon>Dikarya</taxon>
        <taxon>Ascomycota</taxon>
        <taxon>Pezizomycotina</taxon>
        <taxon>Dothideomycetes</taxon>
        <taxon>Pleosporomycetidae</taxon>
        <taxon>Venturiales</taxon>
        <taxon>Cylindrosympodiaceae</taxon>
        <taxon>Tothia</taxon>
    </lineage>
</organism>
<proteinExistence type="predicted"/>
<protein>
    <submittedName>
        <fullName evidence="2">Uncharacterized protein</fullName>
    </submittedName>
</protein>
<sequence>MFSTVVISVFPICLSLRQEREGGVYPAMVVQAKPSAKAKASQSRNSHHHGTPHPRHHYSEPTLPPLVPEAVYCSLQTVEISIGACLGDGSTVCRRPRQHGRVRMIVEWQKRLLESAVSHREAPLSSQDWRGMCRFKKIL</sequence>
<dbReference type="AlphaFoldDB" id="A0A9P4TZT8"/>
<evidence type="ECO:0000256" key="1">
    <source>
        <dbReference type="SAM" id="MobiDB-lite"/>
    </source>
</evidence>